<evidence type="ECO:0000313" key="3">
    <source>
        <dbReference type="EMBL" id="MCY9697288.1"/>
    </source>
</evidence>
<dbReference type="EMBL" id="JAMDMX010000134">
    <property type="protein sequence ID" value="MCY9697288.1"/>
    <property type="molecule type" value="Genomic_DNA"/>
</dbReference>
<organism evidence="3 4">
    <name type="scientific">Paenibacillus alginolyticus</name>
    <dbReference type="NCBI Taxonomy" id="59839"/>
    <lineage>
        <taxon>Bacteria</taxon>
        <taxon>Bacillati</taxon>
        <taxon>Bacillota</taxon>
        <taxon>Bacilli</taxon>
        <taxon>Bacillales</taxon>
        <taxon>Paenibacillaceae</taxon>
        <taxon>Paenibacillus</taxon>
    </lineage>
</organism>
<evidence type="ECO:0000256" key="1">
    <source>
        <dbReference type="PROSITE-ProRule" id="PRU00110"/>
    </source>
</evidence>
<dbReference type="InterPro" id="IPR036641">
    <property type="entry name" value="HPT_dom_sf"/>
</dbReference>
<feature type="domain" description="HPt" evidence="2">
    <location>
        <begin position="1"/>
        <end position="103"/>
    </location>
</feature>
<keyword evidence="4" id="KW-1185">Reference proteome</keyword>
<dbReference type="PANTHER" id="PTHR43395:SF1">
    <property type="entry name" value="CHEMOTAXIS PROTEIN CHEA"/>
    <property type="match status" value="1"/>
</dbReference>
<name>A0ABT4GM51_9BACL</name>
<comment type="caution">
    <text evidence="3">The sequence shown here is derived from an EMBL/GenBank/DDBJ whole genome shotgun (WGS) entry which is preliminary data.</text>
</comment>
<dbReference type="InterPro" id="IPR008207">
    <property type="entry name" value="Sig_transdc_His_kin_Hpt_dom"/>
</dbReference>
<accession>A0ABT4GM51</accession>
<proteinExistence type="predicted"/>
<protein>
    <submittedName>
        <fullName evidence="3">Hpt domain-containing protein</fullName>
    </submittedName>
</protein>
<dbReference type="SMART" id="SM00073">
    <property type="entry name" value="HPT"/>
    <property type="match status" value="1"/>
</dbReference>
<evidence type="ECO:0000259" key="2">
    <source>
        <dbReference type="PROSITE" id="PS50894"/>
    </source>
</evidence>
<keyword evidence="1" id="KW-0597">Phosphoprotein</keyword>
<dbReference type="PANTHER" id="PTHR43395">
    <property type="entry name" value="SENSOR HISTIDINE KINASE CHEA"/>
    <property type="match status" value="1"/>
</dbReference>
<evidence type="ECO:0000313" key="4">
    <source>
        <dbReference type="Proteomes" id="UP001527099"/>
    </source>
</evidence>
<gene>
    <name evidence="3" type="ORF">M5X19_31175</name>
</gene>
<reference evidence="3 4" key="1">
    <citation type="submission" date="2022-05" db="EMBL/GenBank/DDBJ databases">
        <title>Genome Sequencing of Bee-Associated Microbes.</title>
        <authorList>
            <person name="Dunlap C."/>
        </authorList>
    </citation>
    <scope>NUCLEOTIDE SEQUENCE [LARGE SCALE GENOMIC DNA]</scope>
    <source>
        <strain evidence="3 4">NRRL B-14421</strain>
    </source>
</reference>
<dbReference type="CDD" id="cd00088">
    <property type="entry name" value="HPT"/>
    <property type="match status" value="1"/>
</dbReference>
<dbReference type="Proteomes" id="UP001527099">
    <property type="component" value="Unassembled WGS sequence"/>
</dbReference>
<feature type="modified residue" description="Phosphohistidine" evidence="1">
    <location>
        <position position="46"/>
    </location>
</feature>
<dbReference type="Gene3D" id="1.20.120.160">
    <property type="entry name" value="HPT domain"/>
    <property type="match status" value="1"/>
</dbReference>
<dbReference type="SUPFAM" id="SSF47226">
    <property type="entry name" value="Histidine-containing phosphotransfer domain, HPT domain"/>
    <property type="match status" value="1"/>
</dbReference>
<dbReference type="RefSeq" id="WP_268618075.1">
    <property type="nucleotide sequence ID" value="NZ_JAMDMX010000134.1"/>
</dbReference>
<dbReference type="Pfam" id="PF01627">
    <property type="entry name" value="Hpt"/>
    <property type="match status" value="1"/>
</dbReference>
<dbReference type="PROSITE" id="PS50894">
    <property type="entry name" value="HPT"/>
    <property type="match status" value="1"/>
</dbReference>
<feature type="non-terminal residue" evidence="3">
    <location>
        <position position="168"/>
    </location>
</feature>
<sequence length="168" mass="18666">MELSQYLSMFIDESKEHLQSLNENLLSLESNPQDISIVHNIFRSAHTLKGMSATMGFEDIAALTHEMENVLDLVRNSKIEMNPFIFDCIFKSLDSLESMVEDIIQGGTGKADVSPIVVALRSIVTGDYKTAQAPQVTAAKEPAKGIEVDEFQFSILQQSIDSGFLVFY</sequence>
<dbReference type="InterPro" id="IPR051315">
    <property type="entry name" value="Bact_Chemotaxis_CheA"/>
</dbReference>